<dbReference type="InterPro" id="IPR011761">
    <property type="entry name" value="ATP-grasp"/>
</dbReference>
<evidence type="ECO:0000313" key="4">
    <source>
        <dbReference type="EMBL" id="SFF88404.1"/>
    </source>
</evidence>
<proteinExistence type="predicted"/>
<keyword evidence="2" id="KW-0067">ATP-binding</keyword>
<dbReference type="OrthoDB" id="9800957at2"/>
<keyword evidence="2" id="KW-0547">Nucleotide-binding</keyword>
<dbReference type="AlphaFoldDB" id="A0A1I2MA56"/>
<dbReference type="PROSITE" id="PS50975">
    <property type="entry name" value="ATP_GRASP"/>
    <property type="match status" value="1"/>
</dbReference>
<sequence length="490" mass="55997">MYKTIVVVDTDDLIFENDQLSVITFEQYLADYPKRNEPKTRLINLCDTEHYLSRGYYCSLLAEARQHKVLPSVSTINDLRDLSNDTSAGIQLALPVELLHAEPLNAESDEQSVEFMAFMGWVAEEPWKKLAKQMFDKYPAPILHFSLSKDANGVLVQVKRRSFIHLSKSDQALFLQHLQVFTERVWRTPPARKKQRWDMAILVNPAEEQPPSDKDAIKLFIKAAAKVGIHAETITADQAGQISQYDALFIRETTAIDHHTYRIARKAEREGLVVIDDSTSILRCCNKVFLHDAFSYNGVPAPKTHVVIGASEQDLDNIESSFSYPIVLKMPEGSFSKGVYKVKTRDELKQKLQDLLVDTALVLVQEYLYTDYDWRIGVLNGRAIYACRYHMVRDHWQIYSHGKETESGGFETLPTFEVPKSVLDAALKACAMIGRGLYGVDIKHKENQVYVIEVNDNPSIDHEVEDLYLGNELYMLIMQEFVSRLENRGR</sequence>
<dbReference type="Pfam" id="PF08443">
    <property type="entry name" value="RimK"/>
    <property type="match status" value="1"/>
</dbReference>
<dbReference type="STRING" id="1045558.SAMN05216175_101517"/>
<keyword evidence="1" id="KW-0464">Manganese</keyword>
<dbReference type="Gene3D" id="3.30.1490.20">
    <property type="entry name" value="ATP-grasp fold, A domain"/>
    <property type="match status" value="1"/>
</dbReference>
<dbReference type="Gene3D" id="3.30.470.20">
    <property type="entry name" value="ATP-grasp fold, B domain"/>
    <property type="match status" value="1"/>
</dbReference>
<dbReference type="PANTHER" id="PTHR21621:SF0">
    <property type="entry name" value="BETA-CITRYLGLUTAMATE SYNTHASE B-RELATED"/>
    <property type="match status" value="1"/>
</dbReference>
<reference evidence="5" key="1">
    <citation type="submission" date="2016-10" db="EMBL/GenBank/DDBJ databases">
        <authorList>
            <person name="Varghese N."/>
            <person name="Submissions S."/>
        </authorList>
    </citation>
    <scope>NUCLEOTIDE SEQUENCE [LARGE SCALE GENOMIC DNA]</scope>
    <source>
        <strain evidence="5">CGMCC 1.10971</strain>
    </source>
</reference>
<dbReference type="Proteomes" id="UP000198623">
    <property type="component" value="Unassembled WGS sequence"/>
</dbReference>
<feature type="domain" description="ATP-grasp" evidence="3">
    <location>
        <begin position="291"/>
        <end position="482"/>
    </location>
</feature>
<dbReference type="Pfam" id="PF14401">
    <property type="entry name" value="RLAN"/>
    <property type="match status" value="1"/>
</dbReference>
<dbReference type="PANTHER" id="PTHR21621">
    <property type="entry name" value="RIBOSOMAL PROTEIN S6 MODIFICATION PROTEIN"/>
    <property type="match status" value="1"/>
</dbReference>
<dbReference type="RefSeq" id="WP_090723934.1">
    <property type="nucleotide sequence ID" value="NZ_FOOU01000001.1"/>
</dbReference>
<name>A0A1I2MA56_9GAMM</name>
<keyword evidence="5" id="KW-1185">Reference proteome</keyword>
<dbReference type="GO" id="GO:0005737">
    <property type="term" value="C:cytoplasm"/>
    <property type="evidence" value="ECO:0007669"/>
    <property type="project" value="TreeGrafter"/>
</dbReference>
<dbReference type="InterPro" id="IPR025839">
    <property type="entry name" value="RLAN_dom"/>
</dbReference>
<organism evidence="4 5">
    <name type="scientific">Neptunomonas qingdaonensis</name>
    <dbReference type="NCBI Taxonomy" id="1045558"/>
    <lineage>
        <taxon>Bacteria</taxon>
        <taxon>Pseudomonadati</taxon>
        <taxon>Pseudomonadota</taxon>
        <taxon>Gammaproteobacteria</taxon>
        <taxon>Oceanospirillales</taxon>
        <taxon>Oceanospirillaceae</taxon>
        <taxon>Neptunomonas</taxon>
    </lineage>
</organism>
<evidence type="ECO:0000256" key="2">
    <source>
        <dbReference type="PROSITE-ProRule" id="PRU00409"/>
    </source>
</evidence>
<gene>
    <name evidence="4" type="ORF">SAMN05216175_101517</name>
</gene>
<protein>
    <submittedName>
        <fullName evidence="4">Glutathione synthase/RimK-type ligase, ATP-grasp superfamily</fullName>
    </submittedName>
</protein>
<dbReference type="GO" id="GO:0005524">
    <property type="term" value="F:ATP binding"/>
    <property type="evidence" value="ECO:0007669"/>
    <property type="project" value="UniProtKB-UniRule"/>
</dbReference>
<evidence type="ECO:0000313" key="5">
    <source>
        <dbReference type="Proteomes" id="UP000198623"/>
    </source>
</evidence>
<dbReference type="EMBL" id="FOOU01000001">
    <property type="protein sequence ID" value="SFF88404.1"/>
    <property type="molecule type" value="Genomic_DNA"/>
</dbReference>
<dbReference type="InterPro" id="IPR013815">
    <property type="entry name" value="ATP_grasp_subdomain_1"/>
</dbReference>
<keyword evidence="4" id="KW-0436">Ligase</keyword>
<accession>A0A1I2MA56</accession>
<evidence type="ECO:0000256" key="1">
    <source>
        <dbReference type="ARBA" id="ARBA00023211"/>
    </source>
</evidence>
<dbReference type="GO" id="GO:0016879">
    <property type="term" value="F:ligase activity, forming carbon-nitrogen bonds"/>
    <property type="evidence" value="ECO:0007669"/>
    <property type="project" value="TreeGrafter"/>
</dbReference>
<dbReference type="GO" id="GO:0046872">
    <property type="term" value="F:metal ion binding"/>
    <property type="evidence" value="ECO:0007669"/>
    <property type="project" value="InterPro"/>
</dbReference>
<dbReference type="SUPFAM" id="SSF56059">
    <property type="entry name" value="Glutathione synthetase ATP-binding domain-like"/>
    <property type="match status" value="1"/>
</dbReference>
<dbReference type="InterPro" id="IPR013651">
    <property type="entry name" value="ATP-grasp_RimK-type"/>
</dbReference>
<evidence type="ECO:0000259" key="3">
    <source>
        <dbReference type="PROSITE" id="PS50975"/>
    </source>
</evidence>